<dbReference type="InterPro" id="IPR009921">
    <property type="entry name" value="YehS-like"/>
</dbReference>
<dbReference type="PANTHER" id="PTHR37805:SF1">
    <property type="entry name" value="CYTOPLASMIC PROTEIN"/>
    <property type="match status" value="1"/>
</dbReference>
<dbReference type="EMBL" id="JAENRR010000044">
    <property type="protein sequence ID" value="MBK3518884.1"/>
    <property type="molecule type" value="Genomic_DNA"/>
</dbReference>
<sequence>MENNDILRRLRFTLSLDDDKMIALFGLGNLKVDRAAVSNWLKRDGDEYFIEMSDKELASFFNGLIVDKRGRQEGREPIAEERLNNNLILKKLKIALSLTSDDIVEAFQLIDKRITTSEIGAFLRNPNHSKYREFNGQYLRNLLNGLQAKYVTKKDR</sequence>
<gene>
    <name evidence="1" type="ORF">JIV24_16165</name>
</gene>
<dbReference type="RefSeq" id="WP_200466105.1">
    <property type="nucleotide sequence ID" value="NZ_JAENRR010000044.1"/>
</dbReference>
<keyword evidence="2" id="KW-1185">Reference proteome</keyword>
<reference evidence="1 2" key="1">
    <citation type="submission" date="2021-01" db="EMBL/GenBank/DDBJ databases">
        <title>Carboxyliciviraga sp.nov., isolated from coastal sediments.</title>
        <authorList>
            <person name="Lu D."/>
            <person name="Zhang T."/>
        </authorList>
    </citation>
    <scope>NUCLEOTIDE SEQUENCE [LARGE SCALE GENOMIC DNA]</scope>
    <source>
        <strain evidence="1 2">N1Y132</strain>
    </source>
</reference>
<protein>
    <submittedName>
        <fullName evidence="1">DUF1456 family protein</fullName>
    </submittedName>
</protein>
<dbReference type="PANTHER" id="PTHR37805">
    <property type="entry name" value="CYTOPLASMIC PROTEIN-RELATED"/>
    <property type="match status" value="1"/>
</dbReference>
<dbReference type="Pfam" id="PF07308">
    <property type="entry name" value="DUF1456"/>
    <property type="match status" value="2"/>
</dbReference>
<name>A0ABS1HP18_9BACT</name>
<comment type="caution">
    <text evidence="1">The sequence shown here is derived from an EMBL/GenBank/DDBJ whole genome shotgun (WGS) entry which is preliminary data.</text>
</comment>
<organism evidence="1 2">
    <name type="scientific">Carboxylicivirga marina</name>
    <dbReference type="NCBI Taxonomy" id="2800988"/>
    <lineage>
        <taxon>Bacteria</taxon>
        <taxon>Pseudomonadati</taxon>
        <taxon>Bacteroidota</taxon>
        <taxon>Bacteroidia</taxon>
        <taxon>Marinilabiliales</taxon>
        <taxon>Marinilabiliaceae</taxon>
        <taxon>Carboxylicivirga</taxon>
    </lineage>
</organism>
<evidence type="ECO:0000313" key="2">
    <source>
        <dbReference type="Proteomes" id="UP000605676"/>
    </source>
</evidence>
<accession>A0ABS1HP18</accession>
<dbReference type="Proteomes" id="UP000605676">
    <property type="component" value="Unassembled WGS sequence"/>
</dbReference>
<proteinExistence type="predicted"/>
<evidence type="ECO:0000313" key="1">
    <source>
        <dbReference type="EMBL" id="MBK3518884.1"/>
    </source>
</evidence>